<sequence>MHQHAELAVPLDIIDSVADLIDNRSDLLSLALTCRFFTKRLIPSVLDYCEIRAPFEARYLWKHLAENTRLARRVRTLRVVTEDYKLPKEIKPEERGVDEDGQLEEVFLQSVRCMSHLVTFRWMDPHLRRWSFNRVGYDQLWDVFSVSCPRLRHLELCDNVNVLSEEALVGRSGRLSTLDTLWSCKYRVSFQGISGSWRLSPVFITNFISHSSSLRSLDLIAISLAVHISPLGPQFGEMVLPSLSSPNTLSRFLRLNSTLESLALDSPYSLQSLVTGDLPNLHHFWSVGSQWATVCLTMPPMRELYGTFGNFFDQNILDAFRSVSRTLTTLYIYLCCIDSKPPVHDIDNPFPGFHRDVAHALSETLRGVDIQYRGALSDGYFSSRHW</sequence>
<dbReference type="InParanoid" id="A0A067PTZ8"/>
<dbReference type="InterPro" id="IPR032675">
    <property type="entry name" value="LRR_dom_sf"/>
</dbReference>
<reference evidence="2" key="1">
    <citation type="journal article" date="2014" name="Proc. Natl. Acad. Sci. U.S.A.">
        <title>Extensive sampling of basidiomycete genomes demonstrates inadequacy of the white-rot/brown-rot paradigm for wood decay fungi.</title>
        <authorList>
            <person name="Riley R."/>
            <person name="Salamov A.A."/>
            <person name="Brown D.W."/>
            <person name="Nagy L.G."/>
            <person name="Floudas D."/>
            <person name="Held B.W."/>
            <person name="Levasseur A."/>
            <person name="Lombard V."/>
            <person name="Morin E."/>
            <person name="Otillar R."/>
            <person name="Lindquist E.A."/>
            <person name="Sun H."/>
            <person name="LaButti K.M."/>
            <person name="Schmutz J."/>
            <person name="Jabbour D."/>
            <person name="Luo H."/>
            <person name="Baker S.E."/>
            <person name="Pisabarro A.G."/>
            <person name="Walton J.D."/>
            <person name="Blanchette R.A."/>
            <person name="Henrissat B."/>
            <person name="Martin F."/>
            <person name="Cullen D."/>
            <person name="Hibbett D.S."/>
            <person name="Grigoriev I.V."/>
        </authorList>
    </citation>
    <scope>NUCLEOTIDE SEQUENCE [LARGE SCALE GENOMIC DNA]</scope>
    <source>
        <strain evidence="2">MUCL 33604</strain>
    </source>
</reference>
<accession>A0A067PTZ8</accession>
<dbReference type="HOGENOM" id="CLU_046444_1_0_1"/>
<evidence type="ECO:0008006" key="3">
    <source>
        <dbReference type="Google" id="ProtNLM"/>
    </source>
</evidence>
<dbReference type="Gene3D" id="3.80.10.10">
    <property type="entry name" value="Ribonuclease Inhibitor"/>
    <property type="match status" value="1"/>
</dbReference>
<evidence type="ECO:0000313" key="2">
    <source>
        <dbReference type="Proteomes" id="UP000027265"/>
    </source>
</evidence>
<dbReference type="AlphaFoldDB" id="A0A067PTZ8"/>
<protein>
    <recommendedName>
        <fullName evidence="3">F-box domain-containing protein</fullName>
    </recommendedName>
</protein>
<gene>
    <name evidence="1" type="ORF">JAAARDRAFT_58011</name>
</gene>
<dbReference type="Proteomes" id="UP000027265">
    <property type="component" value="Unassembled WGS sequence"/>
</dbReference>
<name>A0A067PTZ8_9AGAM</name>
<evidence type="ECO:0000313" key="1">
    <source>
        <dbReference type="EMBL" id="KDQ58293.1"/>
    </source>
</evidence>
<dbReference type="EMBL" id="KL197718">
    <property type="protein sequence ID" value="KDQ58293.1"/>
    <property type="molecule type" value="Genomic_DNA"/>
</dbReference>
<organism evidence="1 2">
    <name type="scientific">Jaapia argillacea MUCL 33604</name>
    <dbReference type="NCBI Taxonomy" id="933084"/>
    <lineage>
        <taxon>Eukaryota</taxon>
        <taxon>Fungi</taxon>
        <taxon>Dikarya</taxon>
        <taxon>Basidiomycota</taxon>
        <taxon>Agaricomycotina</taxon>
        <taxon>Agaricomycetes</taxon>
        <taxon>Agaricomycetidae</taxon>
        <taxon>Jaapiales</taxon>
        <taxon>Jaapiaceae</taxon>
        <taxon>Jaapia</taxon>
    </lineage>
</organism>
<proteinExistence type="predicted"/>
<keyword evidence="2" id="KW-1185">Reference proteome</keyword>